<dbReference type="PROSITE" id="PS51186">
    <property type="entry name" value="GNAT"/>
    <property type="match status" value="1"/>
</dbReference>
<dbReference type="GO" id="GO:0008080">
    <property type="term" value="F:N-acetyltransferase activity"/>
    <property type="evidence" value="ECO:0007669"/>
    <property type="project" value="TreeGrafter"/>
</dbReference>
<dbReference type="SUPFAM" id="SSF55729">
    <property type="entry name" value="Acyl-CoA N-acyltransferases (Nat)"/>
    <property type="match status" value="1"/>
</dbReference>
<dbReference type="InterPro" id="IPR000182">
    <property type="entry name" value="GNAT_dom"/>
</dbReference>
<sequence length="214" mass="24585">MKILNEKQGIKFRIIQPSDFEQTVDLCSQIFTKYEPMTRTVKINHKEFKTLAEPYCQKAIEDEISIVATDCNEKVVGFTISKDLMTEPANLNEINDKFEPITAFLHELNFNYKLKNSLQLGQVLHIFLLGVKEEYKNQKIASTLVENNLRIAKLKNFSLAITEASGLISQHIFRKLGFREEVNLFYDSYTFKGEKIFSSISDSASCILMSHSIL</sequence>
<dbReference type="Proteomes" id="UP000029738">
    <property type="component" value="Unassembled WGS sequence"/>
</dbReference>
<reference evidence="2" key="2">
    <citation type="submission" date="2019-11" db="EMBL/GenBank/DDBJ databases">
        <title>Improved Assembly of Tolypothrix boutellei genome.</title>
        <authorList>
            <person name="Sarangi A.N."/>
            <person name="Mukherjee M."/>
            <person name="Ghosh S."/>
            <person name="Singh D."/>
            <person name="Das A."/>
            <person name="Kant S."/>
            <person name="Prusty A."/>
            <person name="Tripathy S."/>
        </authorList>
    </citation>
    <scope>NUCLEOTIDE SEQUENCE</scope>
    <source>
        <strain evidence="2">VB521301</strain>
    </source>
</reference>
<dbReference type="Gene3D" id="3.40.630.30">
    <property type="match status" value="1"/>
</dbReference>
<evidence type="ECO:0000313" key="2">
    <source>
        <dbReference type="EMBL" id="KAF3883934.1"/>
    </source>
</evidence>
<dbReference type="InterPro" id="IPR016181">
    <property type="entry name" value="Acyl_CoA_acyltransferase"/>
</dbReference>
<dbReference type="RefSeq" id="WP_038092301.1">
    <property type="nucleotide sequence ID" value="NZ_JHEG04000002.1"/>
</dbReference>
<protein>
    <submittedName>
        <fullName evidence="2">GNAT family N-acetyltransferase</fullName>
    </submittedName>
</protein>
<dbReference type="Pfam" id="PF00583">
    <property type="entry name" value="Acetyltransf_1"/>
    <property type="match status" value="1"/>
</dbReference>
<proteinExistence type="predicted"/>
<dbReference type="EMBL" id="JHEG04000002">
    <property type="protein sequence ID" value="KAF3883934.1"/>
    <property type="molecule type" value="Genomic_DNA"/>
</dbReference>
<dbReference type="PANTHER" id="PTHR20905:SF1">
    <property type="entry name" value="AT07410P-RELATED"/>
    <property type="match status" value="1"/>
</dbReference>
<organism evidence="2 3">
    <name type="scientific">Tolypothrix bouteillei VB521301</name>
    <dbReference type="NCBI Taxonomy" id="1479485"/>
    <lineage>
        <taxon>Bacteria</taxon>
        <taxon>Bacillati</taxon>
        <taxon>Cyanobacteriota</taxon>
        <taxon>Cyanophyceae</taxon>
        <taxon>Nostocales</taxon>
        <taxon>Tolypothrichaceae</taxon>
        <taxon>Tolypothrix</taxon>
    </lineage>
</organism>
<evidence type="ECO:0000259" key="1">
    <source>
        <dbReference type="PROSITE" id="PS51186"/>
    </source>
</evidence>
<dbReference type="PANTHER" id="PTHR20905">
    <property type="entry name" value="N-ACETYLTRANSFERASE-RELATED"/>
    <property type="match status" value="1"/>
</dbReference>
<comment type="caution">
    <text evidence="2">The sequence shown here is derived from an EMBL/GenBank/DDBJ whole genome shotgun (WGS) entry which is preliminary data.</text>
</comment>
<name>A0A8S9SX18_9CYAN</name>
<dbReference type="AlphaFoldDB" id="A0A8S9SX18"/>
<reference evidence="2" key="1">
    <citation type="journal article" date="2015" name="Genome Announc.">
        <title>Draft Genome Sequence of Tolypothrix boutellei Strain VB521301.</title>
        <authorList>
            <person name="Chandrababunaidu M.M."/>
            <person name="Singh D."/>
            <person name="Sen D."/>
            <person name="Bhan S."/>
            <person name="Das S."/>
            <person name="Gupta A."/>
            <person name="Adhikary S.P."/>
            <person name="Tripathy S."/>
        </authorList>
    </citation>
    <scope>NUCLEOTIDE SEQUENCE</scope>
    <source>
        <strain evidence="2">VB521301</strain>
    </source>
</reference>
<keyword evidence="3" id="KW-1185">Reference proteome</keyword>
<accession>A0A8S9SX18</accession>
<feature type="domain" description="N-acetyltransferase" evidence="1">
    <location>
        <begin position="10"/>
        <end position="214"/>
    </location>
</feature>
<gene>
    <name evidence="2" type="ORF">DA73_0400040250</name>
</gene>
<evidence type="ECO:0000313" key="3">
    <source>
        <dbReference type="Proteomes" id="UP000029738"/>
    </source>
</evidence>